<evidence type="ECO:0000313" key="5">
    <source>
        <dbReference type="Proteomes" id="UP001165986"/>
    </source>
</evidence>
<dbReference type="Proteomes" id="UP001165986">
    <property type="component" value="Unassembled WGS sequence"/>
</dbReference>
<comment type="caution">
    <text evidence="4">The sequence shown here is derived from an EMBL/GenBank/DDBJ whole genome shotgun (WGS) entry which is preliminary data.</text>
</comment>
<name>A0AA40VUI7_9NOST</name>
<dbReference type="AlphaFoldDB" id="A0AA40VUI7"/>
<dbReference type="PANTHER" id="PTHR43626:SF4">
    <property type="entry name" value="GCN5-RELATED N-ACETYLTRANSFERASE 2, CHLOROPLASTIC"/>
    <property type="match status" value="1"/>
</dbReference>
<dbReference type="InterPro" id="IPR045039">
    <property type="entry name" value="NSI-like"/>
</dbReference>
<keyword evidence="5" id="KW-1185">Reference proteome</keyword>
<evidence type="ECO:0000313" key="4">
    <source>
        <dbReference type="EMBL" id="MBD6619756.1"/>
    </source>
</evidence>
<sequence length="137" mass="15636">MPEITYKTDLDNVDWAEMKTTLRQDAFDNGRSPEQLKISFENSYAACVAYANNRIVGTARVLSDGVCNAYLVDVWTLSAYRRQRVATTMIQKLLSRLKGQHVYLFTDDVPEFYAKLGFVEQPIGMGQVIETWLINES</sequence>
<dbReference type="InterPro" id="IPR016181">
    <property type="entry name" value="Acyl_CoA_acyltransferase"/>
</dbReference>
<dbReference type="EMBL" id="VJXY01000046">
    <property type="protein sequence ID" value="MBD6619756.1"/>
    <property type="molecule type" value="Genomic_DNA"/>
</dbReference>
<dbReference type="Pfam" id="PF00583">
    <property type="entry name" value="Acetyltransf_1"/>
    <property type="match status" value="1"/>
</dbReference>
<dbReference type="CDD" id="cd04301">
    <property type="entry name" value="NAT_SF"/>
    <property type="match status" value="1"/>
</dbReference>
<dbReference type="GO" id="GO:0005737">
    <property type="term" value="C:cytoplasm"/>
    <property type="evidence" value="ECO:0007669"/>
    <property type="project" value="TreeGrafter"/>
</dbReference>
<dbReference type="SUPFAM" id="SSF55729">
    <property type="entry name" value="Acyl-CoA N-acyltransferases (Nat)"/>
    <property type="match status" value="1"/>
</dbReference>
<protein>
    <submittedName>
        <fullName evidence="4">GNAT family N-acetyltransferase</fullName>
    </submittedName>
</protein>
<dbReference type="Gene3D" id="3.40.630.30">
    <property type="match status" value="1"/>
</dbReference>
<evidence type="ECO:0000256" key="2">
    <source>
        <dbReference type="ARBA" id="ARBA00023315"/>
    </source>
</evidence>
<dbReference type="PANTHER" id="PTHR43626">
    <property type="entry name" value="ACYL-COA N-ACYLTRANSFERASE"/>
    <property type="match status" value="1"/>
</dbReference>
<dbReference type="InterPro" id="IPR000182">
    <property type="entry name" value="GNAT_dom"/>
</dbReference>
<dbReference type="RefSeq" id="WP_191760947.1">
    <property type="nucleotide sequence ID" value="NZ_VJXY01000046.1"/>
</dbReference>
<proteinExistence type="predicted"/>
<feature type="domain" description="N-acetyltransferase" evidence="3">
    <location>
        <begin position="2"/>
        <end position="135"/>
    </location>
</feature>
<reference evidence="4" key="1">
    <citation type="submission" date="2019-07" db="EMBL/GenBank/DDBJ databases">
        <title>Toxilogical consequences of a new and cryptic species of cyanobacteria (Komarekiella delphini-convector) recovered from the epidermis of a bottlenose dolphin and 1500 ft. in the air.</title>
        <authorList>
            <person name="Brown A.O."/>
            <person name="Dvorak P."/>
            <person name="Villanueva C.D."/>
            <person name="Foss A.J."/>
            <person name="Garvey A.D."/>
            <person name="Gibson Q.A."/>
            <person name="Johansen J.R."/>
            <person name="Casamatta D.A."/>
        </authorList>
    </citation>
    <scope>NUCLEOTIDE SEQUENCE</scope>
    <source>
        <strain evidence="4">SJRDD-AB1</strain>
    </source>
</reference>
<evidence type="ECO:0000256" key="1">
    <source>
        <dbReference type="ARBA" id="ARBA00022679"/>
    </source>
</evidence>
<evidence type="ECO:0000259" key="3">
    <source>
        <dbReference type="PROSITE" id="PS51186"/>
    </source>
</evidence>
<accession>A0AA40VUI7</accession>
<organism evidence="4 5">
    <name type="scientific">Komarekiella delphini-convector SJRDD-AB1</name>
    <dbReference type="NCBI Taxonomy" id="2593771"/>
    <lineage>
        <taxon>Bacteria</taxon>
        <taxon>Bacillati</taxon>
        <taxon>Cyanobacteriota</taxon>
        <taxon>Cyanophyceae</taxon>
        <taxon>Nostocales</taxon>
        <taxon>Nostocaceae</taxon>
        <taxon>Komarekiella</taxon>
        <taxon>Komarekiella delphini-convector</taxon>
    </lineage>
</organism>
<keyword evidence="1" id="KW-0808">Transferase</keyword>
<dbReference type="PROSITE" id="PS51186">
    <property type="entry name" value="GNAT"/>
    <property type="match status" value="1"/>
</dbReference>
<gene>
    <name evidence="4" type="ORF">FNW02_29060</name>
</gene>
<keyword evidence="2" id="KW-0012">Acyltransferase</keyword>
<dbReference type="GO" id="GO:0008080">
    <property type="term" value="F:N-acetyltransferase activity"/>
    <property type="evidence" value="ECO:0007669"/>
    <property type="project" value="InterPro"/>
</dbReference>